<dbReference type="InterPro" id="IPR025827">
    <property type="entry name" value="Zn_ribbon_recom_dom"/>
</dbReference>
<evidence type="ECO:0000259" key="4">
    <source>
        <dbReference type="PROSITE" id="PS51737"/>
    </source>
</evidence>
<dbReference type="Pfam" id="PF00239">
    <property type="entry name" value="Resolvase"/>
    <property type="match status" value="1"/>
</dbReference>
<name>A0ABW5R3D0_9BACL</name>
<feature type="compositionally biased region" description="Basic and acidic residues" evidence="2">
    <location>
        <begin position="17"/>
        <end position="28"/>
    </location>
</feature>
<proteinExistence type="predicted"/>
<dbReference type="InterPro" id="IPR050639">
    <property type="entry name" value="SSR_resolvase"/>
</dbReference>
<dbReference type="InterPro" id="IPR036162">
    <property type="entry name" value="Resolvase-like_N_sf"/>
</dbReference>
<feature type="coiled-coil region" evidence="1">
    <location>
        <begin position="434"/>
        <end position="461"/>
    </location>
</feature>
<dbReference type="PANTHER" id="PTHR30461">
    <property type="entry name" value="DNA-INVERTASE FROM LAMBDOID PROPHAGE"/>
    <property type="match status" value="1"/>
</dbReference>
<evidence type="ECO:0000256" key="2">
    <source>
        <dbReference type="SAM" id="MobiDB-lite"/>
    </source>
</evidence>
<feature type="domain" description="Recombinase" evidence="4">
    <location>
        <begin position="160"/>
        <end position="298"/>
    </location>
</feature>
<organism evidence="5 6">
    <name type="scientific">Paenibacillus thailandensis</name>
    <dbReference type="NCBI Taxonomy" id="393250"/>
    <lineage>
        <taxon>Bacteria</taxon>
        <taxon>Bacillati</taxon>
        <taxon>Bacillota</taxon>
        <taxon>Bacilli</taxon>
        <taxon>Bacillales</taxon>
        <taxon>Paenibacillaceae</taxon>
        <taxon>Paenibacillus</taxon>
    </lineage>
</organism>
<protein>
    <submittedName>
        <fullName evidence="5">Recombinase family protein</fullName>
    </submittedName>
</protein>
<evidence type="ECO:0000256" key="1">
    <source>
        <dbReference type="SAM" id="Coils"/>
    </source>
</evidence>
<dbReference type="RefSeq" id="WP_379277708.1">
    <property type="nucleotide sequence ID" value="NZ_JBHUGT010000030.1"/>
</dbReference>
<keyword evidence="6" id="KW-1185">Reference proteome</keyword>
<dbReference type="SUPFAM" id="SSF53041">
    <property type="entry name" value="Resolvase-like"/>
    <property type="match status" value="1"/>
</dbReference>
<dbReference type="Pfam" id="PF13408">
    <property type="entry name" value="Zn_ribbon_recom"/>
    <property type="match status" value="1"/>
</dbReference>
<dbReference type="InterPro" id="IPR038109">
    <property type="entry name" value="DNA_bind_recomb_sf"/>
</dbReference>
<sequence length="521" mass="59925">MRNKRARGYVRVSTMKESQKDSPEHQEGAIKDHAKTMNMDIDYFYEDRDTATSIVARSDVQRMIEDAKKGEFDTLFFSSLSRFSRDALDALSLKRILVNALNVRVISIEDFYDSGTDDNEMLFGIVSVVNQKQSEQIGTSSKRGIRQSAAKGNYIGSIPPYGYKKVVVDGRKTLEIVPEQANIVKQIFDKYVNGGLGEKAITNWLNENDIPSYKGGTWGITSIQRILQNEIYTGFNVYGRHTVKKVYNDLNDLMDRGKKLVQKPKQEWQKTEFQTHPAIIGQDFFDRAQEVRSIRGGGMGRRGGRRAFVNVFAKMIFCSECGSAMVTMQSKVKGKGKEYRYLMCSRRRRMGEHGCSNGKWIPYFDFRDDLIKEILRRTKARIEAIESSERLVKGAISKTKNNTKDIKKLESLVESNRKLLFEIRRQYMLNEIDSNQYEFEKAQYEKEISDAESKIKEIRKKEAERADTDRLKRDAIIAMDELTKIESYDKDIQKTRLLLAKLVDRIDIKADGEVEVVSPLV</sequence>
<dbReference type="Gene3D" id="3.40.50.1390">
    <property type="entry name" value="Resolvase, N-terminal catalytic domain"/>
    <property type="match status" value="1"/>
</dbReference>
<accession>A0ABW5R3D0</accession>
<dbReference type="CDD" id="cd00338">
    <property type="entry name" value="Ser_Recombinase"/>
    <property type="match status" value="1"/>
</dbReference>
<dbReference type="Proteomes" id="UP001597493">
    <property type="component" value="Unassembled WGS sequence"/>
</dbReference>
<dbReference type="SMART" id="SM00857">
    <property type="entry name" value="Resolvase"/>
    <property type="match status" value="1"/>
</dbReference>
<dbReference type="PROSITE" id="PS51737">
    <property type="entry name" value="RECOMBINASE_DNA_BIND"/>
    <property type="match status" value="1"/>
</dbReference>
<comment type="caution">
    <text evidence="5">The sequence shown here is derived from an EMBL/GenBank/DDBJ whole genome shotgun (WGS) entry which is preliminary data.</text>
</comment>
<dbReference type="PANTHER" id="PTHR30461:SF23">
    <property type="entry name" value="DNA RECOMBINASE-RELATED"/>
    <property type="match status" value="1"/>
</dbReference>
<dbReference type="PROSITE" id="PS51736">
    <property type="entry name" value="RECOMBINASES_3"/>
    <property type="match status" value="1"/>
</dbReference>
<dbReference type="EMBL" id="JBHUMY010000032">
    <property type="protein sequence ID" value="MFD2662825.1"/>
    <property type="molecule type" value="Genomic_DNA"/>
</dbReference>
<dbReference type="InterPro" id="IPR011109">
    <property type="entry name" value="DNA_bind_recombinase_dom"/>
</dbReference>
<dbReference type="InterPro" id="IPR006119">
    <property type="entry name" value="Resolv_N"/>
</dbReference>
<evidence type="ECO:0000313" key="5">
    <source>
        <dbReference type="EMBL" id="MFD2662825.1"/>
    </source>
</evidence>
<feature type="region of interest" description="Disordered" evidence="2">
    <location>
        <begin position="1"/>
        <end position="28"/>
    </location>
</feature>
<evidence type="ECO:0000313" key="6">
    <source>
        <dbReference type="Proteomes" id="UP001597493"/>
    </source>
</evidence>
<feature type="domain" description="Resolvase/invertase-type recombinase catalytic" evidence="3">
    <location>
        <begin position="5"/>
        <end position="152"/>
    </location>
</feature>
<evidence type="ECO:0000259" key="3">
    <source>
        <dbReference type="PROSITE" id="PS51736"/>
    </source>
</evidence>
<keyword evidence="1" id="KW-0175">Coiled coil</keyword>
<reference evidence="6" key="1">
    <citation type="journal article" date="2019" name="Int. J. Syst. Evol. Microbiol.">
        <title>The Global Catalogue of Microorganisms (GCM) 10K type strain sequencing project: providing services to taxonomists for standard genome sequencing and annotation.</title>
        <authorList>
            <consortium name="The Broad Institute Genomics Platform"/>
            <consortium name="The Broad Institute Genome Sequencing Center for Infectious Disease"/>
            <person name="Wu L."/>
            <person name="Ma J."/>
        </authorList>
    </citation>
    <scope>NUCLEOTIDE SEQUENCE [LARGE SCALE GENOMIC DNA]</scope>
    <source>
        <strain evidence="6">TISTR 1827</strain>
    </source>
</reference>
<dbReference type="Pfam" id="PF07508">
    <property type="entry name" value="Recombinase"/>
    <property type="match status" value="1"/>
</dbReference>
<dbReference type="Gene3D" id="3.90.1750.20">
    <property type="entry name" value="Putative Large Serine Recombinase, Chain B, Domain 2"/>
    <property type="match status" value="1"/>
</dbReference>
<gene>
    <name evidence="5" type="ORF">ACFSW5_21455</name>
</gene>